<feature type="domain" description="Gfo/Idh/MocA-like oxidoreductase C-terminal" evidence="2">
    <location>
        <begin position="168"/>
        <end position="311"/>
    </location>
</feature>
<organism evidence="3 4">
    <name type="scientific">Candidatus Scalindua rubra</name>
    <dbReference type="NCBI Taxonomy" id="1872076"/>
    <lineage>
        <taxon>Bacteria</taxon>
        <taxon>Pseudomonadati</taxon>
        <taxon>Planctomycetota</taxon>
        <taxon>Candidatus Brocadiia</taxon>
        <taxon>Candidatus Brocadiales</taxon>
        <taxon>Candidatus Scalinduaceae</taxon>
        <taxon>Candidatus Scalindua</taxon>
    </lineage>
</organism>
<accession>A0A1E3XDN3</accession>
<name>A0A1E3XDN3_9BACT</name>
<dbReference type="PANTHER" id="PTHR43249:SF1">
    <property type="entry name" value="D-GLUCOSIDE 3-DEHYDROGENASE"/>
    <property type="match status" value="1"/>
</dbReference>
<protein>
    <submittedName>
        <fullName evidence="3">Putative oxidoreductase</fullName>
    </submittedName>
</protein>
<sequence length="318" mass="36809">MVFKAAIIGCGNIAGGYDKKVPDSWSFTHAGAYHLCPDTALIAVADTSPEALKIFSDKWKVNKLYEDYREMLGTEEINIVSLCLPTEKHFEAFKYACEKDIPAIFCEKPLSYDLKEAKEMVKLSNKRVVSVNYFRRWNPSLDQLRKEIINGVYGNIVNITVRYTKGIYVNSSHLLDLIRWFLGEPEKIQLIKIYDNNKDDPGVDYVVTFKNRITSYFLHVPDVEYVFIDIDILTSKGRIVIGQRGQKIEKYNRILEPYYTKFDIIKRIEDFETQWRDCFTFTVKEIVECLKKGGQTSCTPEDGLRTLELCNEIISQIK</sequence>
<evidence type="ECO:0000259" key="1">
    <source>
        <dbReference type="Pfam" id="PF01408"/>
    </source>
</evidence>
<dbReference type="EMBL" id="MAYW01000020">
    <property type="protein sequence ID" value="ODS33747.1"/>
    <property type="molecule type" value="Genomic_DNA"/>
</dbReference>
<evidence type="ECO:0000259" key="2">
    <source>
        <dbReference type="Pfam" id="PF02894"/>
    </source>
</evidence>
<dbReference type="Pfam" id="PF01408">
    <property type="entry name" value="GFO_IDH_MocA"/>
    <property type="match status" value="1"/>
</dbReference>
<feature type="domain" description="Gfo/Idh/MocA-like oxidoreductase N-terminal" evidence="1">
    <location>
        <begin position="3"/>
        <end position="129"/>
    </location>
</feature>
<gene>
    <name evidence="3" type="ORF">SCARUB_01104</name>
</gene>
<dbReference type="InterPro" id="IPR036291">
    <property type="entry name" value="NAD(P)-bd_dom_sf"/>
</dbReference>
<dbReference type="Gene3D" id="3.30.360.10">
    <property type="entry name" value="Dihydrodipicolinate Reductase, domain 2"/>
    <property type="match status" value="1"/>
</dbReference>
<dbReference type="SUPFAM" id="SSF55347">
    <property type="entry name" value="Glyceraldehyde-3-phosphate dehydrogenase-like, C-terminal domain"/>
    <property type="match status" value="1"/>
</dbReference>
<dbReference type="Gene3D" id="3.40.50.720">
    <property type="entry name" value="NAD(P)-binding Rossmann-like Domain"/>
    <property type="match status" value="1"/>
</dbReference>
<dbReference type="AlphaFoldDB" id="A0A1E3XDN3"/>
<proteinExistence type="predicted"/>
<dbReference type="PANTHER" id="PTHR43249">
    <property type="entry name" value="UDP-N-ACETYL-2-AMINO-2-DEOXY-D-GLUCURONATE OXIDASE"/>
    <property type="match status" value="1"/>
</dbReference>
<dbReference type="SUPFAM" id="SSF51735">
    <property type="entry name" value="NAD(P)-binding Rossmann-fold domains"/>
    <property type="match status" value="1"/>
</dbReference>
<dbReference type="Pfam" id="PF02894">
    <property type="entry name" value="GFO_IDH_MocA_C"/>
    <property type="match status" value="1"/>
</dbReference>
<dbReference type="InterPro" id="IPR052515">
    <property type="entry name" value="Gfo/Idh/MocA_Oxidoreductase"/>
</dbReference>
<dbReference type="InterPro" id="IPR004104">
    <property type="entry name" value="Gfo/Idh/MocA-like_OxRdtase_C"/>
</dbReference>
<dbReference type="GO" id="GO:0000166">
    <property type="term" value="F:nucleotide binding"/>
    <property type="evidence" value="ECO:0007669"/>
    <property type="project" value="InterPro"/>
</dbReference>
<dbReference type="Proteomes" id="UP000094056">
    <property type="component" value="Unassembled WGS sequence"/>
</dbReference>
<evidence type="ECO:0000313" key="4">
    <source>
        <dbReference type="Proteomes" id="UP000094056"/>
    </source>
</evidence>
<reference evidence="3 4" key="1">
    <citation type="submission" date="2016-07" db="EMBL/GenBank/DDBJ databases">
        <title>Draft genome of Scalindua rubra, obtained from a brine-seawater interface in the Red Sea, sheds light on salt adaptation in anammox bacteria.</title>
        <authorList>
            <person name="Speth D.R."/>
            <person name="Lagkouvardos I."/>
            <person name="Wang Y."/>
            <person name="Qian P.-Y."/>
            <person name="Dutilh B.E."/>
            <person name="Jetten M.S."/>
        </authorList>
    </citation>
    <scope>NUCLEOTIDE SEQUENCE [LARGE SCALE GENOMIC DNA]</scope>
    <source>
        <strain evidence="3">BSI-1</strain>
    </source>
</reference>
<evidence type="ECO:0000313" key="3">
    <source>
        <dbReference type="EMBL" id="ODS33747.1"/>
    </source>
</evidence>
<comment type="caution">
    <text evidence="3">The sequence shown here is derived from an EMBL/GenBank/DDBJ whole genome shotgun (WGS) entry which is preliminary data.</text>
</comment>
<dbReference type="InterPro" id="IPR000683">
    <property type="entry name" value="Gfo/Idh/MocA-like_OxRdtase_N"/>
</dbReference>